<dbReference type="EMBL" id="JAAAHY010002014">
    <property type="protein sequence ID" value="KAF9945735.1"/>
    <property type="molecule type" value="Genomic_DNA"/>
</dbReference>
<dbReference type="CDD" id="cd12148">
    <property type="entry name" value="fungal_TF_MHR"/>
    <property type="match status" value="1"/>
</dbReference>
<feature type="compositionally biased region" description="Polar residues" evidence="5">
    <location>
        <begin position="580"/>
        <end position="595"/>
    </location>
</feature>
<dbReference type="GO" id="GO:0003677">
    <property type="term" value="F:DNA binding"/>
    <property type="evidence" value="ECO:0007669"/>
    <property type="project" value="UniProtKB-KW"/>
</dbReference>
<keyword evidence="4" id="KW-0539">Nucleus</keyword>
<evidence type="ECO:0000313" key="6">
    <source>
        <dbReference type="EMBL" id="KAF9945735.1"/>
    </source>
</evidence>
<evidence type="ECO:0000256" key="1">
    <source>
        <dbReference type="ARBA" id="ARBA00004123"/>
    </source>
</evidence>
<feature type="region of interest" description="Disordered" evidence="5">
    <location>
        <begin position="765"/>
        <end position="843"/>
    </location>
</feature>
<dbReference type="OrthoDB" id="2283488at2759"/>
<dbReference type="PANTHER" id="PTHR46910">
    <property type="entry name" value="TRANSCRIPTION FACTOR PDR1"/>
    <property type="match status" value="1"/>
</dbReference>
<dbReference type="GO" id="GO:0003700">
    <property type="term" value="F:DNA-binding transcription factor activity"/>
    <property type="evidence" value="ECO:0007669"/>
    <property type="project" value="InterPro"/>
</dbReference>
<feature type="compositionally biased region" description="Acidic residues" evidence="5">
    <location>
        <begin position="470"/>
        <end position="484"/>
    </location>
</feature>
<reference evidence="6" key="1">
    <citation type="journal article" date="2020" name="Fungal Divers.">
        <title>Resolving the Mortierellaceae phylogeny through synthesis of multi-gene phylogenetics and phylogenomics.</title>
        <authorList>
            <person name="Vandepol N."/>
            <person name="Liber J."/>
            <person name="Desiro A."/>
            <person name="Na H."/>
            <person name="Kennedy M."/>
            <person name="Barry K."/>
            <person name="Grigoriev I.V."/>
            <person name="Miller A.N."/>
            <person name="O'Donnell K."/>
            <person name="Stajich J.E."/>
            <person name="Bonito G."/>
        </authorList>
    </citation>
    <scope>NUCLEOTIDE SEQUENCE</scope>
    <source>
        <strain evidence="6">CK1249</strain>
    </source>
</reference>
<feature type="non-terminal residue" evidence="6">
    <location>
        <position position="937"/>
    </location>
</feature>
<comment type="caution">
    <text evidence="6">The sequence shown here is derived from an EMBL/GenBank/DDBJ whole genome shotgun (WGS) entry which is preliminary data.</text>
</comment>
<proteinExistence type="predicted"/>
<evidence type="ECO:0008006" key="8">
    <source>
        <dbReference type="Google" id="ProtNLM"/>
    </source>
</evidence>
<dbReference type="PANTHER" id="PTHR46910:SF3">
    <property type="entry name" value="HALOTOLERANCE PROTEIN 9-RELATED"/>
    <property type="match status" value="1"/>
</dbReference>
<dbReference type="AlphaFoldDB" id="A0A9P6ISM4"/>
<accession>A0A9P6ISM4</accession>
<organism evidence="6 7">
    <name type="scientific">Mortierella alpina</name>
    <name type="common">Oleaginous fungus</name>
    <name type="synonym">Mortierella renispora</name>
    <dbReference type="NCBI Taxonomy" id="64518"/>
    <lineage>
        <taxon>Eukaryota</taxon>
        <taxon>Fungi</taxon>
        <taxon>Fungi incertae sedis</taxon>
        <taxon>Mucoromycota</taxon>
        <taxon>Mortierellomycotina</taxon>
        <taxon>Mortierellomycetes</taxon>
        <taxon>Mortierellales</taxon>
        <taxon>Mortierellaceae</taxon>
        <taxon>Mortierella</taxon>
    </lineage>
</organism>
<feature type="region of interest" description="Disordered" evidence="5">
    <location>
        <begin position="433"/>
        <end position="486"/>
    </location>
</feature>
<feature type="compositionally biased region" description="Low complexity" evidence="5">
    <location>
        <begin position="774"/>
        <end position="805"/>
    </location>
</feature>
<evidence type="ECO:0000256" key="4">
    <source>
        <dbReference type="ARBA" id="ARBA00023242"/>
    </source>
</evidence>
<keyword evidence="2" id="KW-0479">Metal-binding</keyword>
<evidence type="ECO:0000256" key="3">
    <source>
        <dbReference type="ARBA" id="ARBA00023125"/>
    </source>
</evidence>
<dbReference type="GO" id="GO:0046872">
    <property type="term" value="F:metal ion binding"/>
    <property type="evidence" value="ECO:0007669"/>
    <property type="project" value="UniProtKB-KW"/>
</dbReference>
<feature type="compositionally biased region" description="Basic and acidic residues" evidence="5">
    <location>
        <begin position="541"/>
        <end position="550"/>
    </location>
</feature>
<evidence type="ECO:0000256" key="2">
    <source>
        <dbReference type="ARBA" id="ARBA00022723"/>
    </source>
</evidence>
<protein>
    <recommendedName>
        <fullName evidence="8">Transcription factor domain-containing protein</fullName>
    </recommendedName>
</protein>
<gene>
    <name evidence="6" type="ORF">BGZ70_003644</name>
</gene>
<dbReference type="InterPro" id="IPR050987">
    <property type="entry name" value="AtrR-like"/>
</dbReference>
<evidence type="ECO:0000256" key="5">
    <source>
        <dbReference type="SAM" id="MobiDB-lite"/>
    </source>
</evidence>
<comment type="subcellular location">
    <subcellularLocation>
        <location evidence="1">Nucleus</location>
    </subcellularLocation>
</comment>
<keyword evidence="3" id="KW-0238">DNA-binding</keyword>
<feature type="region of interest" description="Disordered" evidence="5">
    <location>
        <begin position="580"/>
        <end position="610"/>
    </location>
</feature>
<dbReference type="Proteomes" id="UP000738359">
    <property type="component" value="Unassembled WGS sequence"/>
</dbReference>
<feature type="region of interest" description="Disordered" evidence="5">
    <location>
        <begin position="532"/>
        <end position="561"/>
    </location>
</feature>
<sequence>MKKQEHSQRLKSADIIVARMGHLDIAGTNNNFGPILSQVINLPRYEPPPSNFENDKERLLDIGPVEQLLIDCYFKHFNYYIPILSRKTFMELVKNPAQLKTLEAQKLLACVLATGFAFRQELGDPNVINKMEPNYGTGMVRKFHHFNTQDGLNRNKGLYYQMPYKGKDHTADTIEIGHRIFWSVVIVCSGYSLSHQSPFITSNDYDIAFPVKQISDQCADFQGIMQDDFEGIKDLQHFVPMYEISSRVADITCTATRQRPHTKVDEVREMLTEWRTKTLPPHLRITPTDMDAIRRQSRFSKFYHAISYMFEICLHHTFQLHESHRELGVHGVWSSYCYDAAVGIKNIFNTRPMTRMNSHVILPVAAGAFANIVASKVLGKEESAQKHCDEIKVMLAAIVRASSSIERDRLSQYVGHGYAGVTQNAGGQVESFVIPVPESPPMNELSSPPQTTASSPEESTDITGDTDAFTSDEEEEEEEDEDVNNQDKRMTGNFAALSNGQHVASQQLYSSQHRPHPSMTRAESISALYGQSQQTSLQEMEQQRQQHHLQEQQQQQQHHHGLQTYVAQGYNEMMPQMTSGTSATVHHNGVSTSFAEPNHGEGSYADRSHHQQQSFNVAANGNGHHQTRNSNGMTTAGSAVFSGAAGSVTLDDIDNGLLNALADDPIAISSSTMHHPGHSNGFSNVYQPPGQEQHFMQHPHQHQHQQHQHQHPTAYTPLDASTPISLQGSQLLSGGLEGLGTMPDMSSTIASLGFSAGDFIPGNNMQPTARFYHPPTLTTRTSSSNTTATSRSYSSASDLLSPVSATSSNHPSHQQNLSSMSSVSSDNTAFSGMMGYQHQPQQQQQAVNSIRGVDAHLTGDANVSMMNMNFGTTSTAAATATSSSSSAPAPSASASTGLDYNDPGMLMYDPSAGVGLDAVVLGGAGGGGGASHHGVVG</sequence>
<dbReference type="GO" id="GO:0005634">
    <property type="term" value="C:nucleus"/>
    <property type="evidence" value="ECO:0007669"/>
    <property type="project" value="UniProtKB-SubCell"/>
</dbReference>
<feature type="compositionally biased region" description="Polar residues" evidence="5">
    <location>
        <begin position="444"/>
        <end position="463"/>
    </location>
</feature>
<keyword evidence="7" id="KW-1185">Reference proteome</keyword>
<evidence type="ECO:0000313" key="7">
    <source>
        <dbReference type="Proteomes" id="UP000738359"/>
    </source>
</evidence>
<feature type="compositionally biased region" description="Polar residues" evidence="5">
    <location>
        <begin position="806"/>
        <end position="817"/>
    </location>
</feature>
<name>A0A9P6ISM4_MORAP</name>